<feature type="region of interest" description="Disordered" evidence="1">
    <location>
        <begin position="187"/>
        <end position="212"/>
    </location>
</feature>
<dbReference type="HOGENOM" id="CLU_984763_0_0_1"/>
<dbReference type="EnsemblPlants" id="OB05G25450.1">
    <property type="protein sequence ID" value="OB05G25450.1"/>
    <property type="gene ID" value="OB05G25450"/>
</dbReference>
<evidence type="ECO:0000256" key="1">
    <source>
        <dbReference type="SAM" id="MobiDB-lite"/>
    </source>
</evidence>
<keyword evidence="2" id="KW-0472">Membrane</keyword>
<feature type="compositionally biased region" description="Basic and acidic residues" evidence="1">
    <location>
        <begin position="187"/>
        <end position="196"/>
    </location>
</feature>
<dbReference type="AlphaFoldDB" id="J3M7H1"/>
<reference evidence="3" key="1">
    <citation type="journal article" date="2013" name="Nat. Commun.">
        <title>Whole-genome sequencing of Oryza brachyantha reveals mechanisms underlying Oryza genome evolution.</title>
        <authorList>
            <person name="Chen J."/>
            <person name="Huang Q."/>
            <person name="Gao D."/>
            <person name="Wang J."/>
            <person name="Lang Y."/>
            <person name="Liu T."/>
            <person name="Li B."/>
            <person name="Bai Z."/>
            <person name="Luis Goicoechea J."/>
            <person name="Liang C."/>
            <person name="Chen C."/>
            <person name="Zhang W."/>
            <person name="Sun S."/>
            <person name="Liao Y."/>
            <person name="Zhang X."/>
            <person name="Yang L."/>
            <person name="Song C."/>
            <person name="Wang M."/>
            <person name="Shi J."/>
            <person name="Liu G."/>
            <person name="Liu J."/>
            <person name="Zhou H."/>
            <person name="Zhou W."/>
            <person name="Yu Q."/>
            <person name="An N."/>
            <person name="Chen Y."/>
            <person name="Cai Q."/>
            <person name="Wang B."/>
            <person name="Liu B."/>
            <person name="Min J."/>
            <person name="Huang Y."/>
            <person name="Wu H."/>
            <person name="Li Z."/>
            <person name="Zhang Y."/>
            <person name="Yin Y."/>
            <person name="Song W."/>
            <person name="Jiang J."/>
            <person name="Jackson S.A."/>
            <person name="Wing R.A."/>
            <person name="Wang J."/>
            <person name="Chen M."/>
        </authorList>
    </citation>
    <scope>NUCLEOTIDE SEQUENCE [LARGE SCALE GENOMIC DNA]</scope>
    <source>
        <strain evidence="3">cv. IRGC 101232</strain>
    </source>
</reference>
<reference evidence="3" key="2">
    <citation type="submission" date="2013-04" db="UniProtKB">
        <authorList>
            <consortium name="EnsemblPlants"/>
        </authorList>
    </citation>
    <scope>IDENTIFICATION</scope>
</reference>
<evidence type="ECO:0000313" key="3">
    <source>
        <dbReference type="EnsemblPlants" id="OB05G25450.1"/>
    </source>
</evidence>
<organism evidence="3">
    <name type="scientific">Oryza brachyantha</name>
    <name type="common">malo sina</name>
    <dbReference type="NCBI Taxonomy" id="4533"/>
    <lineage>
        <taxon>Eukaryota</taxon>
        <taxon>Viridiplantae</taxon>
        <taxon>Streptophyta</taxon>
        <taxon>Embryophyta</taxon>
        <taxon>Tracheophyta</taxon>
        <taxon>Spermatophyta</taxon>
        <taxon>Magnoliopsida</taxon>
        <taxon>Liliopsida</taxon>
        <taxon>Poales</taxon>
        <taxon>Poaceae</taxon>
        <taxon>BOP clade</taxon>
        <taxon>Oryzoideae</taxon>
        <taxon>Oryzeae</taxon>
        <taxon>Oryzinae</taxon>
        <taxon>Oryza</taxon>
    </lineage>
</organism>
<evidence type="ECO:0000313" key="4">
    <source>
        <dbReference type="Proteomes" id="UP000006038"/>
    </source>
</evidence>
<sequence length="283" mass="30229">MGNGSMVGSGETKEGPANFSHAVAWVVVMAVFPVCIRGFLWMSQRSEDDARLEDDRAGLLLHPLRLLLGLEEEEGEEEDDDALLLLGLVVLLLSQRSHASARQMLLPRWAVRRSVGGGGDAVAPPAPVLCVSHLSAASARPGLGAGKMMRHGAGSRGNILLLGGVGSRAGRAAAATNCSESAISWAGDDRASETPRTHFSPRTLGGEQARRAAKVNDDRTNCWTAQECGAAYLSPHGQANRRLRFGVRAFLAPMGNGVLRVGLSRREVEKLDSDYVERNSKIE</sequence>
<name>J3M7H1_ORYBR</name>
<dbReference type="Gramene" id="OB05G25450.1">
    <property type="protein sequence ID" value="OB05G25450.1"/>
    <property type="gene ID" value="OB05G25450"/>
</dbReference>
<keyword evidence="4" id="KW-1185">Reference proteome</keyword>
<evidence type="ECO:0000256" key="2">
    <source>
        <dbReference type="SAM" id="Phobius"/>
    </source>
</evidence>
<dbReference type="Proteomes" id="UP000006038">
    <property type="component" value="Chromosome 5"/>
</dbReference>
<proteinExistence type="predicted"/>
<accession>J3M7H1</accession>
<keyword evidence="2" id="KW-0812">Transmembrane</keyword>
<keyword evidence="2" id="KW-1133">Transmembrane helix</keyword>
<protein>
    <submittedName>
        <fullName evidence="3">Uncharacterized protein</fullName>
    </submittedName>
</protein>
<feature type="transmembrane region" description="Helical" evidence="2">
    <location>
        <begin position="22"/>
        <end position="42"/>
    </location>
</feature>